<evidence type="ECO:0000256" key="1">
    <source>
        <dbReference type="ARBA" id="ARBA00010045"/>
    </source>
</evidence>
<dbReference type="InterPro" id="IPR003647">
    <property type="entry name" value="Intron_nuc_1_rpt"/>
</dbReference>
<evidence type="ECO:0000313" key="7">
    <source>
        <dbReference type="EMBL" id="QDG01218.1"/>
    </source>
</evidence>
<dbReference type="SMART" id="SM00465">
    <property type="entry name" value="GIYc"/>
    <property type="match status" value="1"/>
</dbReference>
<dbReference type="SUPFAM" id="SSF82771">
    <property type="entry name" value="GIY-YIG endonuclease"/>
    <property type="match status" value="1"/>
</dbReference>
<evidence type="ECO:0000256" key="3">
    <source>
        <dbReference type="ARBA" id="ARBA00022759"/>
    </source>
</evidence>
<dbReference type="EMBL" id="MK111108">
    <property type="protein sequence ID" value="QDG01218.1"/>
    <property type="molecule type" value="Genomic_DNA"/>
</dbReference>
<dbReference type="Pfam" id="PF07460">
    <property type="entry name" value="NUMOD3"/>
    <property type="match status" value="1"/>
</dbReference>
<dbReference type="Gene3D" id="3.40.1440.10">
    <property type="entry name" value="GIY-YIG endonuclease"/>
    <property type="match status" value="1"/>
</dbReference>
<feature type="region of interest" description="Disordered" evidence="5">
    <location>
        <begin position="178"/>
        <end position="199"/>
    </location>
</feature>
<comment type="similarity">
    <text evidence="1">To endonucleases of group I introns of fungi and phage.</text>
</comment>
<dbReference type="Pfam" id="PF01541">
    <property type="entry name" value="GIY-YIG"/>
    <property type="match status" value="1"/>
</dbReference>
<dbReference type="PROSITE" id="PS50164">
    <property type="entry name" value="GIY_YIG"/>
    <property type="match status" value="1"/>
</dbReference>
<sequence>MYRILWLREHGPISNSLSSLKDPYNYSVNNPINYKVIKPIKYNVIFRRNYSLATNGQPNESLIPVVIYPDAFLDKSVILKIAKNKVGIYRWVNKVNGNTYIGSSVNLGRRFRMYYDFSYLSVRLNKSKSRIYSAILKHGYSNFQLDILEYCTKENAISREQYYIDLLKPEYNLNSTAGSRFGSRNSEETRVKMSVSAKGRKHTEETKNLISLATKSINNPNFGKAHSEETKALISLARLGKSFLSESMKKKMSEERGTALKVIDLKTNETSVYSSITKAAKAMGVTQPSLSIRVKNTQGSFIVKKRYQVEKIDDLD</sequence>
<dbReference type="InterPro" id="IPR000305">
    <property type="entry name" value="GIY-YIG_endonuc"/>
</dbReference>
<dbReference type="GO" id="GO:0003677">
    <property type="term" value="F:DNA binding"/>
    <property type="evidence" value="ECO:0007669"/>
    <property type="project" value="InterPro"/>
</dbReference>
<proteinExistence type="predicted"/>
<reference evidence="7" key="1">
    <citation type="journal article" name="Sci. Rep.">
        <title>Characterization of the mitochondrial genome of the pathogenic fungus Scytalidium auriculariicola (Leotiomycetes) and insights into its phylogenetics.</title>
        <authorList>
            <person name="Chen C."/>
            <person name="Li Q."/>
            <person name="Fu R."/>
            <person name="Wang J."/>
            <person name="Xiong C."/>
            <person name="Fan Z."/>
            <person name="Hu R."/>
            <person name="Zhang H."/>
            <person name="Lu D."/>
        </authorList>
    </citation>
    <scope>NUCLEOTIDE SEQUENCE</scope>
    <source>
        <tissue evidence="7">Mycelium</tissue>
    </source>
</reference>
<geneLocation type="mitochondrion" evidence="7"/>
<dbReference type="InterPro" id="IPR006350">
    <property type="entry name" value="Intron_endoG1"/>
</dbReference>
<dbReference type="InterPro" id="IPR003611">
    <property type="entry name" value="NUMOD3"/>
</dbReference>
<name>A0A513U0R7_9PEZI</name>
<dbReference type="SMART" id="SM00497">
    <property type="entry name" value="IENR1"/>
    <property type="match status" value="1"/>
</dbReference>
<keyword evidence="2" id="KW-0540">Nuclease</keyword>
<organism evidence="7">
    <name type="scientific">Scytalidium sp</name>
    <dbReference type="NCBI Taxonomy" id="1715249"/>
    <lineage>
        <taxon>Eukaryota</taxon>
        <taxon>Fungi</taxon>
        <taxon>Dikarya</taxon>
        <taxon>Ascomycota</taxon>
        <taxon>Pezizomycotina</taxon>
        <taxon>Leotiomycetes</taxon>
        <taxon>Leotiomycetes incertae sedis</taxon>
        <taxon>Scytalidium</taxon>
    </lineage>
</organism>
<evidence type="ECO:0000259" key="6">
    <source>
        <dbReference type="PROSITE" id="PS50164"/>
    </source>
</evidence>
<dbReference type="CDD" id="cd10445">
    <property type="entry name" value="GIY-YIG_bI1_like"/>
    <property type="match status" value="1"/>
</dbReference>
<dbReference type="AlphaFoldDB" id="A0A513U0R7"/>
<keyword evidence="3 7" id="KW-0255">Endonuclease</keyword>
<feature type="domain" description="GIY-YIG" evidence="6">
    <location>
        <begin position="84"/>
        <end position="173"/>
    </location>
</feature>
<dbReference type="NCBIfam" id="TIGR01453">
    <property type="entry name" value="grpIintron_endo"/>
    <property type="match status" value="1"/>
</dbReference>
<keyword evidence="4" id="KW-0378">Hydrolase</keyword>
<evidence type="ECO:0000256" key="5">
    <source>
        <dbReference type="SAM" id="MobiDB-lite"/>
    </source>
</evidence>
<dbReference type="GO" id="GO:0004519">
    <property type="term" value="F:endonuclease activity"/>
    <property type="evidence" value="ECO:0007669"/>
    <property type="project" value="UniProtKB-KW"/>
</dbReference>
<evidence type="ECO:0000256" key="4">
    <source>
        <dbReference type="ARBA" id="ARBA00022801"/>
    </source>
</evidence>
<evidence type="ECO:0000256" key="2">
    <source>
        <dbReference type="ARBA" id="ARBA00022722"/>
    </source>
</evidence>
<accession>A0A513U0R7</accession>
<gene>
    <name evidence="7" type="primary">orf316</name>
</gene>
<keyword evidence="7" id="KW-0496">Mitochondrion</keyword>
<dbReference type="GO" id="GO:0016787">
    <property type="term" value="F:hydrolase activity"/>
    <property type="evidence" value="ECO:0007669"/>
    <property type="project" value="UniProtKB-KW"/>
</dbReference>
<dbReference type="SUPFAM" id="SSF64496">
    <property type="entry name" value="DNA-binding domain of intron-encoded endonucleases"/>
    <property type="match status" value="1"/>
</dbReference>
<dbReference type="SMART" id="SM00496">
    <property type="entry name" value="IENR2"/>
    <property type="match status" value="4"/>
</dbReference>
<dbReference type="InterPro" id="IPR035901">
    <property type="entry name" value="GIY-YIG_endonuc_sf"/>
</dbReference>
<protein>
    <submittedName>
        <fullName evidence="7">GIY-YIG endonuclease</fullName>
    </submittedName>
</protein>